<dbReference type="CDD" id="cd02440">
    <property type="entry name" value="AdoMet_MTases"/>
    <property type="match status" value="1"/>
</dbReference>
<dbReference type="STRING" id="1123282.SAMN02745823_03323"/>
<feature type="binding site" evidence="7">
    <location>
        <position position="118"/>
    </location>
    <ligand>
        <name>S-adenosyl-L-methionine</name>
        <dbReference type="ChEBI" id="CHEBI:59789"/>
    </ligand>
</feature>
<evidence type="ECO:0000256" key="2">
    <source>
        <dbReference type="ARBA" id="ARBA00003015"/>
    </source>
</evidence>
<dbReference type="Pfam" id="PF02390">
    <property type="entry name" value="Methyltransf_4"/>
    <property type="match status" value="1"/>
</dbReference>
<feature type="binding site" evidence="7">
    <location>
        <position position="69"/>
    </location>
    <ligand>
        <name>S-adenosyl-L-methionine</name>
        <dbReference type="ChEBI" id="CHEBI:59789"/>
    </ligand>
</feature>
<dbReference type="InterPro" id="IPR029063">
    <property type="entry name" value="SAM-dependent_MTases_sf"/>
</dbReference>
<proteinExistence type="inferred from homology"/>
<dbReference type="RefSeq" id="WP_073081629.1">
    <property type="nucleotide sequence ID" value="NZ_FQXV01000014.1"/>
</dbReference>
<accession>A0A1M5Z716</accession>
<comment type="pathway">
    <text evidence="7">tRNA modification; N(7)-methylguanine-tRNA biosynthesis.</text>
</comment>
<comment type="catalytic activity">
    <reaction evidence="1 7">
        <text>guanosine(46) in tRNA + S-adenosyl-L-methionine = N(7)-methylguanosine(46) in tRNA + S-adenosyl-L-homocysteine</text>
        <dbReference type="Rhea" id="RHEA:42708"/>
        <dbReference type="Rhea" id="RHEA-COMP:10188"/>
        <dbReference type="Rhea" id="RHEA-COMP:10189"/>
        <dbReference type="ChEBI" id="CHEBI:57856"/>
        <dbReference type="ChEBI" id="CHEBI:59789"/>
        <dbReference type="ChEBI" id="CHEBI:74269"/>
        <dbReference type="ChEBI" id="CHEBI:74480"/>
        <dbReference type="EC" id="2.1.1.33"/>
    </reaction>
</comment>
<gene>
    <name evidence="7" type="primary">trmB</name>
    <name evidence="8" type="ORF">SAMN02745823_03323</name>
</gene>
<evidence type="ECO:0000256" key="4">
    <source>
        <dbReference type="ARBA" id="ARBA00022679"/>
    </source>
</evidence>
<dbReference type="Gene3D" id="3.40.50.150">
    <property type="entry name" value="Vaccinia Virus protein VP39"/>
    <property type="match status" value="1"/>
</dbReference>
<dbReference type="NCBIfam" id="TIGR00091">
    <property type="entry name" value="tRNA (guanosine(46)-N7)-methyltransferase TrmB"/>
    <property type="match status" value="1"/>
</dbReference>
<keyword evidence="6 7" id="KW-0819">tRNA processing</keyword>
<dbReference type="EMBL" id="FQXV01000014">
    <property type="protein sequence ID" value="SHI20029.1"/>
    <property type="molecule type" value="Genomic_DNA"/>
</dbReference>
<comment type="similarity">
    <text evidence="7">Belongs to the class I-like SAM-binding methyltransferase superfamily. TrmB family.</text>
</comment>
<dbReference type="AlphaFoldDB" id="A0A1M5Z716"/>
<dbReference type="PANTHER" id="PTHR23417:SF14">
    <property type="entry name" value="PENTACOTRIPEPTIDE-REPEAT REGION OF PRORP DOMAIN-CONTAINING PROTEIN"/>
    <property type="match status" value="1"/>
</dbReference>
<feature type="binding site" evidence="7">
    <location>
        <position position="154"/>
    </location>
    <ligand>
        <name>substrate</name>
    </ligand>
</feature>
<evidence type="ECO:0000256" key="6">
    <source>
        <dbReference type="ARBA" id="ARBA00022694"/>
    </source>
</evidence>
<organism evidence="8 9">
    <name type="scientific">Sporobacter termitidis DSM 10068</name>
    <dbReference type="NCBI Taxonomy" id="1123282"/>
    <lineage>
        <taxon>Bacteria</taxon>
        <taxon>Bacillati</taxon>
        <taxon>Bacillota</taxon>
        <taxon>Clostridia</taxon>
        <taxon>Eubacteriales</taxon>
        <taxon>Oscillospiraceae</taxon>
        <taxon>Sporobacter</taxon>
    </lineage>
</organism>
<dbReference type="UniPathway" id="UPA00989"/>
<dbReference type="PROSITE" id="PS51625">
    <property type="entry name" value="SAM_MT_TRMB"/>
    <property type="match status" value="1"/>
</dbReference>
<dbReference type="OrthoDB" id="9802090at2"/>
<dbReference type="Proteomes" id="UP000183995">
    <property type="component" value="Unassembled WGS sequence"/>
</dbReference>
<feature type="binding site" evidence="7">
    <location>
        <position position="44"/>
    </location>
    <ligand>
        <name>S-adenosyl-L-methionine</name>
        <dbReference type="ChEBI" id="CHEBI:59789"/>
    </ligand>
</feature>
<protein>
    <recommendedName>
        <fullName evidence="7">tRNA (guanine-N(7)-)-methyltransferase</fullName>
        <ecNumber evidence="7">2.1.1.33</ecNumber>
    </recommendedName>
    <alternativeName>
        <fullName evidence="7">tRNA (guanine(46)-N(7))-methyltransferase</fullName>
    </alternativeName>
    <alternativeName>
        <fullName evidence="7">tRNA(m7G46)-methyltransferase</fullName>
    </alternativeName>
</protein>
<keyword evidence="5 7" id="KW-0949">S-adenosyl-L-methionine</keyword>
<dbReference type="InterPro" id="IPR003358">
    <property type="entry name" value="tRNA_(Gua-N-7)_MeTrfase_Trmb"/>
</dbReference>
<dbReference type="HAMAP" id="MF_01057">
    <property type="entry name" value="tRNA_methyltr_TrmB"/>
    <property type="match status" value="1"/>
</dbReference>
<evidence type="ECO:0000256" key="7">
    <source>
        <dbReference type="HAMAP-Rule" id="MF_01057"/>
    </source>
</evidence>
<dbReference type="GO" id="GO:0008176">
    <property type="term" value="F:tRNA (guanine(46)-N7)-methyltransferase activity"/>
    <property type="evidence" value="ECO:0007669"/>
    <property type="project" value="UniProtKB-UniRule"/>
</dbReference>
<evidence type="ECO:0000256" key="3">
    <source>
        <dbReference type="ARBA" id="ARBA00022603"/>
    </source>
</evidence>
<dbReference type="GO" id="GO:0043527">
    <property type="term" value="C:tRNA methyltransferase complex"/>
    <property type="evidence" value="ECO:0007669"/>
    <property type="project" value="TreeGrafter"/>
</dbReference>
<evidence type="ECO:0000256" key="1">
    <source>
        <dbReference type="ARBA" id="ARBA00000142"/>
    </source>
</evidence>
<evidence type="ECO:0000313" key="9">
    <source>
        <dbReference type="Proteomes" id="UP000183995"/>
    </source>
</evidence>
<evidence type="ECO:0000313" key="8">
    <source>
        <dbReference type="EMBL" id="SHI20029.1"/>
    </source>
</evidence>
<feature type="binding site" evidence="7">
    <location>
        <position position="96"/>
    </location>
    <ligand>
        <name>S-adenosyl-L-methionine</name>
        <dbReference type="ChEBI" id="CHEBI:59789"/>
    </ligand>
</feature>
<dbReference type="PANTHER" id="PTHR23417">
    <property type="entry name" value="3-DEOXY-D-MANNO-OCTULOSONIC-ACID TRANSFERASE/TRNA GUANINE-N 7 - -METHYLTRANSFERASE"/>
    <property type="match status" value="1"/>
</dbReference>
<comment type="caution">
    <text evidence="7">Lacks conserved residue(s) required for the propagation of feature annotation.</text>
</comment>
<keyword evidence="3 7" id="KW-0489">Methyltransferase</keyword>
<reference evidence="8 9" key="1">
    <citation type="submission" date="2016-11" db="EMBL/GenBank/DDBJ databases">
        <authorList>
            <person name="Jaros S."/>
            <person name="Januszkiewicz K."/>
            <person name="Wedrychowicz H."/>
        </authorList>
    </citation>
    <scope>NUCLEOTIDE SEQUENCE [LARGE SCALE GENOMIC DNA]</scope>
    <source>
        <strain evidence="8 9">DSM 10068</strain>
    </source>
</reference>
<keyword evidence="9" id="KW-1185">Reference proteome</keyword>
<evidence type="ECO:0000256" key="5">
    <source>
        <dbReference type="ARBA" id="ARBA00022691"/>
    </source>
</evidence>
<dbReference type="InterPro" id="IPR055361">
    <property type="entry name" value="tRNA_methyltr_TrmB_bact"/>
</dbReference>
<comment type="function">
    <text evidence="2 7">Catalyzes the formation of N(7)-methylguanine at position 46 (m7G46) in tRNA.</text>
</comment>
<feature type="binding site" evidence="7">
    <location>
        <begin position="190"/>
        <end position="193"/>
    </location>
    <ligand>
        <name>substrate</name>
    </ligand>
</feature>
<keyword evidence="4 7" id="KW-0808">Transferase</keyword>
<dbReference type="SUPFAM" id="SSF53335">
    <property type="entry name" value="S-adenosyl-L-methionine-dependent methyltransferases"/>
    <property type="match status" value="1"/>
</dbReference>
<dbReference type="NCBIfam" id="NF001080">
    <property type="entry name" value="PRK00121.2-2"/>
    <property type="match status" value="1"/>
</dbReference>
<name>A0A1M5Z716_9FIRM</name>
<dbReference type="EC" id="2.1.1.33" evidence="7"/>
<sequence length="216" mass="24679">MRMRKKPNMPQRTERCAAVHITAPEAYRGQWLKKLPGYRQVHLEIGCGKGKFTAETALSLPDTLLIAVERVPEALIIAMERVVRDEIPNVRFIESDASRLPELFAPGEVSRIYINFCDPWPNNGHKKRRLTHENFLRLYREVLAPGGEIHFKTDNRGLFEFSIGELTRGGFELMEVTRDLHRDGPVGVMTDYEAKFCAQGVSINRCVARLKDKSID</sequence>